<reference evidence="4" key="1">
    <citation type="submission" date="2022-11" db="UniProtKB">
        <authorList>
            <consortium name="WormBaseParasite"/>
        </authorList>
    </citation>
    <scope>IDENTIFICATION</scope>
</reference>
<name>A0A914PFW5_9BILA</name>
<accession>A0A914PFW5</accession>
<protein>
    <submittedName>
        <fullName evidence="4">Uncharacterized protein</fullName>
    </submittedName>
</protein>
<keyword evidence="3" id="KW-1185">Reference proteome</keyword>
<feature type="region of interest" description="Disordered" evidence="1">
    <location>
        <begin position="256"/>
        <end position="275"/>
    </location>
</feature>
<dbReference type="AlphaFoldDB" id="A0A914PFW5"/>
<evidence type="ECO:0000313" key="4">
    <source>
        <dbReference type="WBParaSite" id="PDA_v2.g14466.t1"/>
    </source>
</evidence>
<keyword evidence="2" id="KW-1133">Transmembrane helix</keyword>
<feature type="transmembrane region" description="Helical" evidence="2">
    <location>
        <begin position="322"/>
        <end position="346"/>
    </location>
</feature>
<dbReference type="Proteomes" id="UP000887578">
    <property type="component" value="Unplaced"/>
</dbReference>
<keyword evidence="2" id="KW-0812">Transmembrane</keyword>
<evidence type="ECO:0000256" key="2">
    <source>
        <dbReference type="SAM" id="Phobius"/>
    </source>
</evidence>
<feature type="region of interest" description="Disordered" evidence="1">
    <location>
        <begin position="179"/>
        <end position="200"/>
    </location>
</feature>
<feature type="compositionally biased region" description="Polar residues" evidence="1">
    <location>
        <begin position="261"/>
        <end position="275"/>
    </location>
</feature>
<evidence type="ECO:0000256" key="1">
    <source>
        <dbReference type="SAM" id="MobiDB-lite"/>
    </source>
</evidence>
<proteinExistence type="predicted"/>
<dbReference type="WBParaSite" id="PDA_v2.g14466.t1">
    <property type="protein sequence ID" value="PDA_v2.g14466.t1"/>
    <property type="gene ID" value="PDA_v2.g14466"/>
</dbReference>
<sequence>MAFQHVQGTAKTTSYAHILTTTQAFDGSTCSAINPSLVLEAPYGDCTVDCLTTIVPYRYSNGSSFVDIVMLKPDQVSLFPDYAAHDSKIYCATTSGYCGATVPLYNFVSTKYGDHYTSADKTISDPDYALDNSGIPQCYGWSMPTQESDKYEFANYYSAADPPVCDVYIYFSLSRTTTMSSSSTASTTNTGTSSAVSSTVASSTTMKSTTGFTTASTTVATTSAKASTTMAATTVKATTAAVTTTTKIPTTTTTLAPVPLTDSSGNPVTDSSGNTINVAPVTVPSNLVTDSNGMPVTDSSGNVITYPPAKDDSGKKKGGLPVWAWVVLGVGIGVLALAAIGMGIFVHSNFNSKPVRGRVNPYDRDLYTTDGMYDVPPVPVQTMPGAANVGAATAGHGANYAGIGVAESSVI</sequence>
<evidence type="ECO:0000313" key="3">
    <source>
        <dbReference type="Proteomes" id="UP000887578"/>
    </source>
</evidence>
<keyword evidence="2" id="KW-0472">Membrane</keyword>
<organism evidence="3 4">
    <name type="scientific">Panagrolaimus davidi</name>
    <dbReference type="NCBI Taxonomy" id="227884"/>
    <lineage>
        <taxon>Eukaryota</taxon>
        <taxon>Metazoa</taxon>
        <taxon>Ecdysozoa</taxon>
        <taxon>Nematoda</taxon>
        <taxon>Chromadorea</taxon>
        <taxon>Rhabditida</taxon>
        <taxon>Tylenchina</taxon>
        <taxon>Panagrolaimomorpha</taxon>
        <taxon>Panagrolaimoidea</taxon>
        <taxon>Panagrolaimidae</taxon>
        <taxon>Panagrolaimus</taxon>
    </lineage>
</organism>